<reference evidence="1" key="1">
    <citation type="journal article" date="2021" name="PeerJ">
        <title>Extensive microbial diversity within the chicken gut microbiome revealed by metagenomics and culture.</title>
        <authorList>
            <person name="Gilroy R."/>
            <person name="Ravi A."/>
            <person name="Getino M."/>
            <person name="Pursley I."/>
            <person name="Horton D.L."/>
            <person name="Alikhan N.F."/>
            <person name="Baker D."/>
            <person name="Gharbi K."/>
            <person name="Hall N."/>
            <person name="Watson M."/>
            <person name="Adriaenssens E.M."/>
            <person name="Foster-Nyarko E."/>
            <person name="Jarju S."/>
            <person name="Secka A."/>
            <person name="Antonio M."/>
            <person name="Oren A."/>
            <person name="Chaudhuri R.R."/>
            <person name="La Ragione R."/>
            <person name="Hildebrand F."/>
            <person name="Pallen M.J."/>
        </authorList>
    </citation>
    <scope>NUCLEOTIDE SEQUENCE</scope>
    <source>
        <strain evidence="1">CHK192-19661</strain>
    </source>
</reference>
<comment type="caution">
    <text evidence="1">The sequence shown here is derived from an EMBL/GenBank/DDBJ whole genome shotgun (WGS) entry which is preliminary data.</text>
</comment>
<proteinExistence type="predicted"/>
<evidence type="ECO:0000313" key="2">
    <source>
        <dbReference type="Proteomes" id="UP000824025"/>
    </source>
</evidence>
<protein>
    <submittedName>
        <fullName evidence="1">Uncharacterized protein</fullName>
    </submittedName>
</protein>
<accession>A0A9D2D6H1</accession>
<reference evidence="1" key="2">
    <citation type="submission" date="2021-04" db="EMBL/GenBank/DDBJ databases">
        <authorList>
            <person name="Gilroy R."/>
        </authorList>
    </citation>
    <scope>NUCLEOTIDE SEQUENCE</scope>
    <source>
        <strain evidence="1">CHK192-19661</strain>
    </source>
</reference>
<organism evidence="1 2">
    <name type="scientific">Candidatus Borkfalkia avicola</name>
    <dbReference type="NCBI Taxonomy" id="2838503"/>
    <lineage>
        <taxon>Bacteria</taxon>
        <taxon>Bacillati</taxon>
        <taxon>Bacillota</taxon>
        <taxon>Clostridia</taxon>
        <taxon>Christensenellales</taxon>
        <taxon>Christensenellaceae</taxon>
        <taxon>Candidatus Borkfalkia</taxon>
    </lineage>
</organism>
<dbReference type="EMBL" id="DXCF01000016">
    <property type="protein sequence ID" value="HIZ09453.1"/>
    <property type="molecule type" value="Genomic_DNA"/>
</dbReference>
<evidence type="ECO:0000313" key="1">
    <source>
        <dbReference type="EMBL" id="HIZ09453.1"/>
    </source>
</evidence>
<dbReference type="AlphaFoldDB" id="A0A9D2D6H1"/>
<sequence>MPYKDIAAFRRSYRSKDGSFAHQRSHNLVRDYKQLQSYREELGRASLPKTLENYQKIVYNKSDKENLDHYIEARRRGSVSAVASFSDWQETDTRLKAAFIGQTAQNGVKVTSVGKHFVDRVIGTIYQKRSGVSFKNLQEVIANGKFAEVKIDKKGRKSQRIYIDELCDITINPETGELIQCNPNSK</sequence>
<name>A0A9D2D6H1_9FIRM</name>
<dbReference type="Proteomes" id="UP000824025">
    <property type="component" value="Unassembled WGS sequence"/>
</dbReference>
<gene>
    <name evidence="1" type="ORF">H9726_03085</name>
</gene>